<evidence type="ECO:0000256" key="1">
    <source>
        <dbReference type="SAM" id="MobiDB-lite"/>
    </source>
</evidence>
<organism evidence="2 3">
    <name type="scientific">Lepraria neglecta</name>
    <dbReference type="NCBI Taxonomy" id="209136"/>
    <lineage>
        <taxon>Eukaryota</taxon>
        <taxon>Fungi</taxon>
        <taxon>Dikarya</taxon>
        <taxon>Ascomycota</taxon>
        <taxon>Pezizomycotina</taxon>
        <taxon>Lecanoromycetes</taxon>
        <taxon>OSLEUM clade</taxon>
        <taxon>Lecanoromycetidae</taxon>
        <taxon>Lecanorales</taxon>
        <taxon>Lecanorineae</taxon>
        <taxon>Stereocaulaceae</taxon>
        <taxon>Lepraria</taxon>
    </lineage>
</organism>
<dbReference type="EMBL" id="JASNWA010000010">
    <property type="protein sequence ID" value="KAK3168699.1"/>
    <property type="molecule type" value="Genomic_DNA"/>
</dbReference>
<feature type="region of interest" description="Disordered" evidence="1">
    <location>
        <begin position="495"/>
        <end position="515"/>
    </location>
</feature>
<proteinExistence type="predicted"/>
<keyword evidence="3" id="KW-1185">Reference proteome</keyword>
<comment type="caution">
    <text evidence="2">The sequence shown here is derived from an EMBL/GenBank/DDBJ whole genome shotgun (WGS) entry which is preliminary data.</text>
</comment>
<feature type="region of interest" description="Disordered" evidence="1">
    <location>
        <begin position="14"/>
        <end position="165"/>
    </location>
</feature>
<accession>A0AAE0DGH7</accession>
<protein>
    <submittedName>
        <fullName evidence="2">Uncharacterized protein</fullName>
    </submittedName>
</protein>
<feature type="compositionally biased region" description="Low complexity" evidence="1">
    <location>
        <begin position="495"/>
        <end position="506"/>
    </location>
</feature>
<dbReference type="AlphaFoldDB" id="A0AAE0DGH7"/>
<feature type="compositionally biased region" description="Polar residues" evidence="1">
    <location>
        <begin position="68"/>
        <end position="78"/>
    </location>
</feature>
<reference evidence="2" key="1">
    <citation type="submission" date="2022-11" db="EMBL/GenBank/DDBJ databases">
        <title>Chromosomal genome sequence assembly and mating type (MAT) locus characterization of the leprose asexual lichenized fungus Lepraria neglecta (Nyl.) Erichsen.</title>
        <authorList>
            <person name="Allen J.L."/>
            <person name="Pfeffer B."/>
        </authorList>
    </citation>
    <scope>NUCLEOTIDE SEQUENCE</scope>
    <source>
        <strain evidence="2">Allen 5258</strain>
    </source>
</reference>
<dbReference type="Proteomes" id="UP001276659">
    <property type="component" value="Unassembled WGS sequence"/>
</dbReference>
<feature type="compositionally biased region" description="Low complexity" evidence="1">
    <location>
        <begin position="47"/>
        <end position="56"/>
    </location>
</feature>
<sequence>MPAQYQMEATLVEDFQDYHNHQPVGDIDESLPSSPRPLDHSIDGDEASLSGSAHHSSGPDEAVFDHPTCTSSPRTSNGSEDDISVLESHYEPQHHTCSPFTPIKTRSPFRHPSSVRAMQMDTTPPHLISPSSQQRHKFYTSSRQGTPRSARSHRSAMSLGGSTKYSPTKKLKKEYPLVLLHVTLLPIPLVYSQQVMESVLPPSILENWKLLQEKATDTVLDRGILIPHPKEDYDLLEERLLESLELKTPRILKCGHFHLSPEEEADVLASDSEMDDSDAEDADICLDCGRRVRDGKHGSAGTGSKRWDIKLFAANGLMRAAAWSAAWREMERVDVEILPWMEEDMKRELELRGEDEDRMRAEQREEGVGGLDDERLREIYGSDAQAFVDGFGDDMARTPQRTPKKQDWSRQEDAPLWDLFRDYIHHAAQDRRNIAIFLLSFVVLFLALRPPGTPQRTAVGVQTSNHSLPTPVAQLAETGMNAVVSKGPASVASAVSASSSPSLEPVQGEEQDVEQNQRFSWIEAAEDVVGEMFED</sequence>
<feature type="compositionally biased region" description="Polar residues" evidence="1">
    <location>
        <begin position="129"/>
        <end position="149"/>
    </location>
</feature>
<name>A0AAE0DGH7_9LECA</name>
<evidence type="ECO:0000313" key="3">
    <source>
        <dbReference type="Proteomes" id="UP001276659"/>
    </source>
</evidence>
<gene>
    <name evidence="2" type="ORF">OEA41_005147</name>
</gene>
<evidence type="ECO:0000313" key="2">
    <source>
        <dbReference type="EMBL" id="KAK3168699.1"/>
    </source>
</evidence>